<evidence type="ECO:0000256" key="3">
    <source>
        <dbReference type="ARBA" id="ARBA00022692"/>
    </source>
</evidence>
<evidence type="ECO:0000313" key="10">
    <source>
        <dbReference type="Proteomes" id="UP000451233"/>
    </source>
</evidence>
<dbReference type="InterPro" id="IPR004477">
    <property type="entry name" value="ComEC_N"/>
</dbReference>
<organism evidence="9 10">
    <name type="scientific">Hufsiella ginkgonis</name>
    <dbReference type="NCBI Taxonomy" id="2695274"/>
    <lineage>
        <taxon>Bacteria</taxon>
        <taxon>Pseudomonadati</taxon>
        <taxon>Bacteroidota</taxon>
        <taxon>Sphingobacteriia</taxon>
        <taxon>Sphingobacteriales</taxon>
        <taxon>Sphingobacteriaceae</taxon>
        <taxon>Hufsiella</taxon>
    </lineage>
</organism>
<keyword evidence="4 6" id="KW-1133">Transmembrane helix</keyword>
<keyword evidence="3 6" id="KW-0812">Transmembrane</keyword>
<evidence type="ECO:0000256" key="6">
    <source>
        <dbReference type="SAM" id="Phobius"/>
    </source>
</evidence>
<evidence type="ECO:0000259" key="7">
    <source>
        <dbReference type="Pfam" id="PF03772"/>
    </source>
</evidence>
<dbReference type="PANTHER" id="PTHR30619:SF1">
    <property type="entry name" value="RECOMBINATION PROTEIN 2"/>
    <property type="match status" value="1"/>
</dbReference>
<comment type="caution">
    <text evidence="9">The sequence shown here is derived from an EMBL/GenBank/DDBJ whole genome shotgun (WGS) entry which is preliminary data.</text>
</comment>
<feature type="transmembrane region" description="Helical" evidence="6">
    <location>
        <begin position="312"/>
        <end position="329"/>
    </location>
</feature>
<feature type="transmembrane region" description="Helical" evidence="6">
    <location>
        <begin position="287"/>
        <end position="306"/>
    </location>
</feature>
<feature type="transmembrane region" description="Helical" evidence="6">
    <location>
        <begin position="211"/>
        <end position="230"/>
    </location>
</feature>
<feature type="domain" description="ComEC/Rec2-related protein" evidence="7">
    <location>
        <begin position="187"/>
        <end position="452"/>
    </location>
</feature>
<reference evidence="9 10" key="1">
    <citation type="submission" date="2019-11" db="EMBL/GenBank/DDBJ databases">
        <title>Pedobacter sp. HMF7056 Genome sequencing and assembly.</title>
        <authorList>
            <person name="Kang H."/>
            <person name="Kim H."/>
            <person name="Joh K."/>
        </authorList>
    </citation>
    <scope>NUCLEOTIDE SEQUENCE [LARGE SCALE GENOMIC DNA]</scope>
    <source>
        <strain evidence="9 10">HMF7056</strain>
    </source>
</reference>
<feature type="transmembrane region" description="Helical" evidence="6">
    <location>
        <begin position="171"/>
        <end position="191"/>
    </location>
</feature>
<feature type="transmembrane region" description="Helical" evidence="6">
    <location>
        <begin position="341"/>
        <end position="363"/>
    </location>
</feature>
<dbReference type="PANTHER" id="PTHR30619">
    <property type="entry name" value="DNA INTERNALIZATION/COMPETENCE PROTEIN COMEC/REC2"/>
    <property type="match status" value="1"/>
</dbReference>
<sequence length="656" mass="74725">MAYQEWGLHRFRWLPGLTIYGCLFFAGYFLTLERCERMERSHFSNKTADAFVVRISSEPVRTAAVTRFECEVIFALRSHRLHKTTGRIQLMVKNDSAFFLYGDLFLVPSVYQEVATALNPAEFDYSKFLANRAIYHQAFLNRADMRLLRRDTGSPLIARAFAIRQKMVAKYAAYIHDADAAALASTLILGYRAGLDREIVNAYSKTGTTHVLSVSGMHVGIVFLVLVMLLKFMDRSITLRIIRAALVIVLIAGYAILTGLSPAVCRAALMLSFVVIAKAVNRDMNSYNLVTTSAFLLLLYNPYLLVDAGFQLSYLAVLGLIAIYPAVYEKIFFKNRIADKLWSCTAVSIAAQLATFPLSVYYFHQFPVYFLISNIFILLPVTILMYAGLLFLFLPGPSVLEPFGWILEKIISFMNHGLMYLEKLPWATADGLWISSRECLIWYLLLIATGAYYIKRQLLPKYLALVCISLLVLINSVRHFTAIKQQRVIVYSLRGAQAISFVQGRFAYVLTDLLQTDNLYNFSVKPSLSAAHVAWIERIPFNKVKSDRFLFTDGVFLKFRDFKMLICDSMFITRRYRDPVSVDLVMIRGSPAVSLQELSSGVKATEFIIDGSNRPYLIRQWQEEAKLLNIRTYLLKKHQARQIDLKSLTLRKLNKG</sequence>
<dbReference type="InterPro" id="IPR052159">
    <property type="entry name" value="Competence_DNA_uptake"/>
</dbReference>
<feature type="transmembrane region" description="Helical" evidence="6">
    <location>
        <begin position="439"/>
        <end position="454"/>
    </location>
</feature>
<keyword evidence="10" id="KW-1185">Reference proteome</keyword>
<dbReference type="Proteomes" id="UP000451233">
    <property type="component" value="Unassembled WGS sequence"/>
</dbReference>
<feature type="transmembrane region" description="Helical" evidence="6">
    <location>
        <begin position="237"/>
        <end position="257"/>
    </location>
</feature>
<feature type="transmembrane region" description="Helical" evidence="6">
    <location>
        <begin position="369"/>
        <end position="394"/>
    </location>
</feature>
<accession>A0A7K1XX08</accession>
<feature type="transmembrane region" description="Helical" evidence="6">
    <location>
        <begin position="12"/>
        <end position="32"/>
    </location>
</feature>
<evidence type="ECO:0000256" key="5">
    <source>
        <dbReference type="ARBA" id="ARBA00023136"/>
    </source>
</evidence>
<proteinExistence type="predicted"/>
<dbReference type="AlphaFoldDB" id="A0A7K1XX08"/>
<feature type="domain" description="DUF4131" evidence="8">
    <location>
        <begin position="11"/>
        <end position="143"/>
    </location>
</feature>
<dbReference type="EMBL" id="WVHS01000002">
    <property type="protein sequence ID" value="MXV15531.1"/>
    <property type="molecule type" value="Genomic_DNA"/>
</dbReference>
<evidence type="ECO:0000256" key="2">
    <source>
        <dbReference type="ARBA" id="ARBA00022475"/>
    </source>
</evidence>
<dbReference type="Pfam" id="PF13567">
    <property type="entry name" value="DUF4131"/>
    <property type="match status" value="1"/>
</dbReference>
<keyword evidence="2" id="KW-1003">Cell membrane</keyword>
<evidence type="ECO:0000256" key="1">
    <source>
        <dbReference type="ARBA" id="ARBA00004651"/>
    </source>
</evidence>
<protein>
    <submittedName>
        <fullName evidence="9">DUF4131 domain-containing protein</fullName>
    </submittedName>
</protein>
<evidence type="ECO:0000259" key="8">
    <source>
        <dbReference type="Pfam" id="PF13567"/>
    </source>
</evidence>
<name>A0A7K1XX08_9SPHI</name>
<comment type="subcellular location">
    <subcellularLocation>
        <location evidence="1">Cell membrane</location>
        <topology evidence="1">Multi-pass membrane protein</topology>
    </subcellularLocation>
</comment>
<keyword evidence="5 6" id="KW-0472">Membrane</keyword>
<evidence type="ECO:0000313" key="9">
    <source>
        <dbReference type="EMBL" id="MXV15531.1"/>
    </source>
</evidence>
<dbReference type="NCBIfam" id="TIGR00360">
    <property type="entry name" value="ComEC_N-term"/>
    <property type="match status" value="1"/>
</dbReference>
<dbReference type="GO" id="GO:0005886">
    <property type="term" value="C:plasma membrane"/>
    <property type="evidence" value="ECO:0007669"/>
    <property type="project" value="UniProtKB-SubCell"/>
</dbReference>
<evidence type="ECO:0000256" key="4">
    <source>
        <dbReference type="ARBA" id="ARBA00022989"/>
    </source>
</evidence>
<dbReference type="InterPro" id="IPR025405">
    <property type="entry name" value="DUF4131"/>
</dbReference>
<feature type="transmembrane region" description="Helical" evidence="6">
    <location>
        <begin position="460"/>
        <end position="477"/>
    </location>
</feature>
<gene>
    <name evidence="9" type="ORF">GS398_09465</name>
</gene>
<dbReference type="Pfam" id="PF03772">
    <property type="entry name" value="Competence"/>
    <property type="match status" value="1"/>
</dbReference>